<feature type="chain" id="PRO_5010325582" description="SDR-like Ig domain-containing protein" evidence="6">
    <location>
        <begin position="29"/>
        <end position="210"/>
    </location>
</feature>
<keyword evidence="3" id="KW-0964">Secreted</keyword>
<sequence length="210" mass="22937">MRMFRKRLMMLLSVFLAFLGLNAHTVFADSGKELTNVITDIAIWDTSNGRYATQSGGVYQLTENVSYSFEVDFDLSAYDGNLANGDYFTFTIPEPFTVASTSFELTDEESGVAVGEAVVTSNGEGLGATVTITLKNLEEYLEKTGGTEVQGVQGTFYTNFSVTEVITEETVTFDTTETTDTITHTIKVSERTSTDYSSVIGKTNFSKING</sequence>
<feature type="domain" description="SDR-like Ig" evidence="7">
    <location>
        <begin position="67"/>
        <end position="133"/>
    </location>
</feature>
<evidence type="ECO:0000256" key="2">
    <source>
        <dbReference type="ARBA" id="ARBA00022512"/>
    </source>
</evidence>
<proteinExistence type="predicted"/>
<keyword evidence="2" id="KW-0134">Cell wall</keyword>
<evidence type="ECO:0000256" key="4">
    <source>
        <dbReference type="ARBA" id="ARBA00022729"/>
    </source>
</evidence>
<comment type="subcellular location">
    <subcellularLocation>
        <location evidence="1">Secreted</location>
        <location evidence="1">Cell wall</location>
        <topology evidence="1">Peptidoglycan-anchor</topology>
    </subcellularLocation>
</comment>
<dbReference type="GO" id="GO:0007155">
    <property type="term" value="P:cell adhesion"/>
    <property type="evidence" value="ECO:0007669"/>
    <property type="project" value="InterPro"/>
</dbReference>
<dbReference type="InterPro" id="IPR008966">
    <property type="entry name" value="Adhesion_dom_sf"/>
</dbReference>
<evidence type="ECO:0000259" key="7">
    <source>
        <dbReference type="Pfam" id="PF17961"/>
    </source>
</evidence>
<dbReference type="EMBL" id="FOBM01000022">
    <property type="protein sequence ID" value="SEM39101.1"/>
    <property type="molecule type" value="Genomic_DNA"/>
</dbReference>
<feature type="non-terminal residue" evidence="8">
    <location>
        <position position="210"/>
    </location>
</feature>
<organism evidence="8 9">
    <name type="scientific">Streptococcus gallolyticus</name>
    <dbReference type="NCBI Taxonomy" id="315405"/>
    <lineage>
        <taxon>Bacteria</taxon>
        <taxon>Bacillati</taxon>
        <taxon>Bacillota</taxon>
        <taxon>Bacilli</taxon>
        <taxon>Lactobacillales</taxon>
        <taxon>Streptococcaceae</taxon>
        <taxon>Streptococcus</taxon>
    </lineage>
</organism>
<evidence type="ECO:0000313" key="8">
    <source>
        <dbReference type="EMBL" id="SEM39101.1"/>
    </source>
</evidence>
<gene>
    <name evidence="8" type="ORF">SAMN04487839_12218</name>
</gene>
<keyword evidence="4 6" id="KW-0732">Signal</keyword>
<evidence type="ECO:0000256" key="1">
    <source>
        <dbReference type="ARBA" id="ARBA00004168"/>
    </source>
</evidence>
<feature type="signal peptide" evidence="6">
    <location>
        <begin position="1"/>
        <end position="28"/>
    </location>
</feature>
<reference evidence="8 9" key="1">
    <citation type="submission" date="2016-10" db="EMBL/GenBank/DDBJ databases">
        <authorList>
            <person name="de Groot N.N."/>
        </authorList>
    </citation>
    <scope>NUCLEOTIDE SEQUENCE [LARGE SCALE GENOMIC DNA]</scope>
    <source>
        <strain evidence="8 9">VTM1R29</strain>
    </source>
</reference>
<keyword evidence="5" id="KW-0572">Peptidoglycan-anchor</keyword>
<evidence type="ECO:0000313" key="9">
    <source>
        <dbReference type="Proteomes" id="UP000182764"/>
    </source>
</evidence>
<dbReference type="Pfam" id="PF17961">
    <property type="entry name" value="Big_8"/>
    <property type="match status" value="1"/>
</dbReference>
<evidence type="ECO:0000256" key="6">
    <source>
        <dbReference type="SAM" id="SignalP"/>
    </source>
</evidence>
<dbReference type="InterPro" id="IPR011252">
    <property type="entry name" value="Fibrogen-bd_dom1"/>
</dbReference>
<dbReference type="SUPFAM" id="SSF49401">
    <property type="entry name" value="Bacterial adhesins"/>
    <property type="match status" value="1"/>
</dbReference>
<dbReference type="InterPro" id="IPR041171">
    <property type="entry name" value="SDR_Ig"/>
</dbReference>
<dbReference type="Gene3D" id="2.60.40.1280">
    <property type="match status" value="1"/>
</dbReference>
<protein>
    <recommendedName>
        <fullName evidence="7">SDR-like Ig domain-containing protein</fullName>
    </recommendedName>
</protein>
<evidence type="ECO:0000256" key="3">
    <source>
        <dbReference type="ARBA" id="ARBA00022525"/>
    </source>
</evidence>
<accession>A0A1H7XZH0</accession>
<evidence type="ECO:0000256" key="5">
    <source>
        <dbReference type="ARBA" id="ARBA00023088"/>
    </source>
</evidence>
<dbReference type="Proteomes" id="UP000182764">
    <property type="component" value="Unassembled WGS sequence"/>
</dbReference>
<dbReference type="AlphaFoldDB" id="A0A1H7XZH0"/>
<name>A0A1H7XZH0_9STRE</name>